<gene>
    <name evidence="3" type="ORF">ACHAWO_009208</name>
</gene>
<evidence type="ECO:0000313" key="3">
    <source>
        <dbReference type="EMBL" id="KAL3781842.1"/>
    </source>
</evidence>
<feature type="domain" description="Amidase" evidence="2">
    <location>
        <begin position="135"/>
        <end position="564"/>
    </location>
</feature>
<dbReference type="Pfam" id="PF01425">
    <property type="entry name" value="Amidase"/>
    <property type="match status" value="1"/>
</dbReference>
<comment type="similarity">
    <text evidence="1">Belongs to the amidase family.</text>
</comment>
<dbReference type="EMBL" id="JALLPJ020000829">
    <property type="protein sequence ID" value="KAL3781842.1"/>
    <property type="molecule type" value="Genomic_DNA"/>
</dbReference>
<dbReference type="PANTHER" id="PTHR11895">
    <property type="entry name" value="TRANSAMIDASE"/>
    <property type="match status" value="1"/>
</dbReference>
<dbReference type="InterPro" id="IPR020556">
    <property type="entry name" value="Amidase_CS"/>
</dbReference>
<name>A0ABD3P1F6_9STRA</name>
<keyword evidence="4" id="KW-1185">Reference proteome</keyword>
<organism evidence="3 4">
    <name type="scientific">Cyclotella atomus</name>
    <dbReference type="NCBI Taxonomy" id="382360"/>
    <lineage>
        <taxon>Eukaryota</taxon>
        <taxon>Sar</taxon>
        <taxon>Stramenopiles</taxon>
        <taxon>Ochrophyta</taxon>
        <taxon>Bacillariophyta</taxon>
        <taxon>Coscinodiscophyceae</taxon>
        <taxon>Thalassiosirophycidae</taxon>
        <taxon>Stephanodiscales</taxon>
        <taxon>Stephanodiscaceae</taxon>
        <taxon>Cyclotella</taxon>
    </lineage>
</organism>
<dbReference type="AlphaFoldDB" id="A0ABD3P1F6"/>
<dbReference type="InterPro" id="IPR000120">
    <property type="entry name" value="Amidase"/>
</dbReference>
<sequence length="882" mass="96819">MALTYNLEPIKSPRLVGGLLDLFSRILRIPIIGQIILDIIKRLNKIRQMVEFANRRHPSLDDRTTDELLPLYYPIHEMTADEKVMHEKMVDECPLDLQQLAKMNQGRQSEQFRHWTISDYTSRYKDGTITPSQVAENIINAIERMDKSVVCQMNANEYRLQAAESTKRYQSGNTMGVLDGVPILVKDEIPTAGFTRTNGTSFLADYDDRDAFPILKLRQQGAIVVGKTSQHEIGIGTTGFNLFYGTPKNPYGNNPNIHYYTGGSSSGSAAAVARGLVPLAIGADGGGSIRIPSSLCGIVGLKPTFKRVAIDMSVGYSVCHVGPMTNNIHDAALAYAIMAGAAENDHRHQSQKQPPVHLHDYVMNSGNSSLEGLRIGIFDEHIADSKPNVRAATKRAIEFYQSRGAEIVPITLPHLGEIHLAHGITISTEMFTLMDQYYHSPHFDEMCPETRVSLSLGKSWSSSEFLAAQKVRSFAMKHIEGIFRNKVDVIVSPATPCCAPEFKADALSHGESNLAETGALMRYMIHGNFTGIPGIVFPVAYDDEASLPISLQVQAAHWREDLLLHVADKSQSILKSAIAKPSLYVNNVLQRSLSLSPSYSSSSVPILFLLSRPYTLPPLPSLYSSSSLEMKRVVALVLPLTGKAAAFSSPNINNDRMVTILTSNQESSHHRRCVTRSSFVNSCIVASFPAIANAANLPPSNGADVSRTGSLDTLVPIVKMRRSISKAKSVLSDGEQSTLVSSEKCTVILKGLLATVPREEKQFKRVFDSYSTPVSYKQKFLDQNAFLVYYSKGFDGPGRPSIENTGSDAENSIQTMQYGFRNEAWTAVDDVFTELEFGAKGSADSVDAKDLHDLIGRALMAFDSYLSLAPEADVREAEGVNN</sequence>
<dbReference type="Gene3D" id="3.90.1300.10">
    <property type="entry name" value="Amidase signature (AS) domain"/>
    <property type="match status" value="1"/>
</dbReference>
<dbReference type="InterPro" id="IPR023631">
    <property type="entry name" value="Amidase_dom"/>
</dbReference>
<dbReference type="PANTHER" id="PTHR11895:SF67">
    <property type="entry name" value="AMIDASE DOMAIN-CONTAINING PROTEIN"/>
    <property type="match status" value="1"/>
</dbReference>
<evidence type="ECO:0000313" key="4">
    <source>
        <dbReference type="Proteomes" id="UP001530400"/>
    </source>
</evidence>
<dbReference type="InterPro" id="IPR036928">
    <property type="entry name" value="AS_sf"/>
</dbReference>
<protein>
    <recommendedName>
        <fullName evidence="2">Amidase domain-containing protein</fullName>
    </recommendedName>
</protein>
<evidence type="ECO:0000259" key="2">
    <source>
        <dbReference type="Pfam" id="PF01425"/>
    </source>
</evidence>
<dbReference type="PROSITE" id="PS00571">
    <property type="entry name" value="AMIDASES"/>
    <property type="match status" value="1"/>
</dbReference>
<dbReference type="SUPFAM" id="SSF75304">
    <property type="entry name" value="Amidase signature (AS) enzymes"/>
    <property type="match status" value="1"/>
</dbReference>
<comment type="caution">
    <text evidence="3">The sequence shown here is derived from an EMBL/GenBank/DDBJ whole genome shotgun (WGS) entry which is preliminary data.</text>
</comment>
<proteinExistence type="inferred from homology"/>
<evidence type="ECO:0000256" key="1">
    <source>
        <dbReference type="ARBA" id="ARBA00009199"/>
    </source>
</evidence>
<dbReference type="Proteomes" id="UP001530400">
    <property type="component" value="Unassembled WGS sequence"/>
</dbReference>
<reference evidence="3 4" key="1">
    <citation type="submission" date="2024-10" db="EMBL/GenBank/DDBJ databases">
        <title>Updated reference genomes for cyclostephanoid diatoms.</title>
        <authorList>
            <person name="Roberts W.R."/>
            <person name="Alverson A.J."/>
        </authorList>
    </citation>
    <scope>NUCLEOTIDE SEQUENCE [LARGE SCALE GENOMIC DNA]</scope>
    <source>
        <strain evidence="3 4">AJA010-31</strain>
    </source>
</reference>
<accession>A0ABD3P1F6</accession>